<keyword evidence="16" id="KW-1185">Reference proteome</keyword>
<dbReference type="SMART" id="SM00013">
    <property type="entry name" value="LRRNT"/>
    <property type="match status" value="1"/>
</dbReference>
<proteinExistence type="predicted"/>
<keyword evidence="7 11" id="KW-1133">Transmembrane helix</keyword>
<keyword evidence="9 11" id="KW-0472">Membrane</keyword>
<reference evidence="15" key="2">
    <citation type="submission" date="2025-09" db="UniProtKB">
        <authorList>
            <consortium name="Ensembl"/>
        </authorList>
    </citation>
    <scope>IDENTIFICATION</scope>
</reference>
<comment type="subcellular location">
    <subcellularLocation>
        <location evidence="1">Membrane</location>
        <topology evidence="1">Single-pass type I membrane protein</topology>
    </subcellularLocation>
</comment>
<dbReference type="SMART" id="SM00082">
    <property type="entry name" value="LRRCT"/>
    <property type="match status" value="1"/>
</dbReference>
<keyword evidence="4" id="KW-0356">Hemostasis</keyword>
<evidence type="ECO:0000256" key="5">
    <source>
        <dbReference type="ARBA" id="ARBA00022729"/>
    </source>
</evidence>
<sequence length="282" mass="31047">MFVSTRTFFFLSLSFLLPLLPPEIPDKCKHLCLFSLILRTYLALKASGCDCMHCCDEEQEHDGDLSSVCSVCAGGMRCVALVLKVVLSVLGSEMIVAQLWCPEVCSCAAGVVDCSKRGLTMASLPSSFPPHTTALQLNDNYLTALPHGLLDSLPALRRAALHGNPWSCDCSILYLRGWLLKQSNPASIQNISCSSPAHLRGRLLVFLSEQELLDSCRYWQCNLALASQISLFIFISVQVLLLASVILFLRRFELLSREARLAAAEGDATQSNEYVMLKDRGL</sequence>
<dbReference type="GO" id="GO:0007596">
    <property type="term" value="P:blood coagulation"/>
    <property type="evidence" value="ECO:0007669"/>
    <property type="project" value="UniProtKB-KW"/>
</dbReference>
<accession>A0A8C1MXN7</accession>
<evidence type="ECO:0000256" key="9">
    <source>
        <dbReference type="ARBA" id="ARBA00023136"/>
    </source>
</evidence>
<dbReference type="GO" id="GO:0016020">
    <property type="term" value="C:membrane"/>
    <property type="evidence" value="ECO:0007669"/>
    <property type="project" value="UniProtKB-SubCell"/>
</dbReference>
<keyword evidence="2" id="KW-0433">Leucine-rich repeat</keyword>
<feature type="transmembrane region" description="Helical" evidence="11">
    <location>
        <begin position="229"/>
        <end position="249"/>
    </location>
</feature>
<dbReference type="InterPro" id="IPR000372">
    <property type="entry name" value="LRRNT"/>
</dbReference>
<evidence type="ECO:0000256" key="2">
    <source>
        <dbReference type="ARBA" id="ARBA00022614"/>
    </source>
</evidence>
<keyword evidence="5 12" id="KW-0732">Signal</keyword>
<dbReference type="Ensembl" id="ENSCCRT00010090755.1">
    <property type="protein sequence ID" value="ENSCCRP00010081808.1"/>
    <property type="gene ID" value="ENSCCRG00010035756.1"/>
</dbReference>
<keyword evidence="8" id="KW-0094">Blood coagulation</keyword>
<reference evidence="15" key="1">
    <citation type="submission" date="2025-08" db="UniProtKB">
        <authorList>
            <consortium name="Ensembl"/>
        </authorList>
    </citation>
    <scope>IDENTIFICATION</scope>
</reference>
<evidence type="ECO:0000256" key="6">
    <source>
        <dbReference type="ARBA" id="ARBA00022889"/>
    </source>
</evidence>
<evidence type="ECO:0000256" key="10">
    <source>
        <dbReference type="ARBA" id="ARBA00023157"/>
    </source>
</evidence>
<evidence type="ECO:0000256" key="12">
    <source>
        <dbReference type="SAM" id="SignalP"/>
    </source>
</evidence>
<dbReference type="InterPro" id="IPR032675">
    <property type="entry name" value="LRR_dom_sf"/>
</dbReference>
<dbReference type="PANTHER" id="PTHR22650:SF7">
    <property type="entry name" value="PLATELET GLYCOPROTEIN IB BETA CHAIN"/>
    <property type="match status" value="1"/>
</dbReference>
<feature type="domain" description="LRRCT" evidence="14">
    <location>
        <begin position="164"/>
        <end position="217"/>
    </location>
</feature>
<dbReference type="GO" id="GO:0007155">
    <property type="term" value="P:cell adhesion"/>
    <property type="evidence" value="ECO:0007669"/>
    <property type="project" value="UniProtKB-KW"/>
</dbReference>
<dbReference type="SUPFAM" id="SSF52058">
    <property type="entry name" value="L domain-like"/>
    <property type="match status" value="1"/>
</dbReference>
<evidence type="ECO:0000259" key="14">
    <source>
        <dbReference type="SMART" id="SM00082"/>
    </source>
</evidence>
<name>A0A8C1MXN7_CYPCA</name>
<evidence type="ECO:0000256" key="7">
    <source>
        <dbReference type="ARBA" id="ARBA00022989"/>
    </source>
</evidence>
<evidence type="ECO:0000256" key="3">
    <source>
        <dbReference type="ARBA" id="ARBA00022692"/>
    </source>
</evidence>
<dbReference type="PANTHER" id="PTHR22650">
    <property type="entry name" value="GLYCOPROTEIN IB BETA"/>
    <property type="match status" value="1"/>
</dbReference>
<dbReference type="AlphaFoldDB" id="A0A8C1MXN7"/>
<dbReference type="Gene3D" id="3.80.10.10">
    <property type="entry name" value="Ribonuclease Inhibitor"/>
    <property type="match status" value="1"/>
</dbReference>
<dbReference type="InterPro" id="IPR052313">
    <property type="entry name" value="GPIb-IX-V_Complex"/>
</dbReference>
<keyword evidence="3 11" id="KW-0812">Transmembrane</keyword>
<evidence type="ECO:0000256" key="4">
    <source>
        <dbReference type="ARBA" id="ARBA00022696"/>
    </source>
</evidence>
<protein>
    <submittedName>
        <fullName evidence="15">Glycoprotein Ib platelet subunit beta</fullName>
    </submittedName>
</protein>
<dbReference type="Pfam" id="PF01462">
    <property type="entry name" value="LRRNT"/>
    <property type="match status" value="1"/>
</dbReference>
<feature type="signal peptide" evidence="12">
    <location>
        <begin position="1"/>
        <end position="21"/>
    </location>
</feature>
<evidence type="ECO:0000313" key="16">
    <source>
        <dbReference type="Proteomes" id="UP000694427"/>
    </source>
</evidence>
<evidence type="ECO:0000256" key="11">
    <source>
        <dbReference type="SAM" id="Phobius"/>
    </source>
</evidence>
<organism evidence="15 16">
    <name type="scientific">Cyprinus carpio</name>
    <name type="common">Common carp</name>
    <dbReference type="NCBI Taxonomy" id="7962"/>
    <lineage>
        <taxon>Eukaryota</taxon>
        <taxon>Metazoa</taxon>
        <taxon>Chordata</taxon>
        <taxon>Craniata</taxon>
        <taxon>Vertebrata</taxon>
        <taxon>Euteleostomi</taxon>
        <taxon>Actinopterygii</taxon>
        <taxon>Neopterygii</taxon>
        <taxon>Teleostei</taxon>
        <taxon>Ostariophysi</taxon>
        <taxon>Cypriniformes</taxon>
        <taxon>Cyprinidae</taxon>
        <taxon>Cyprininae</taxon>
        <taxon>Cyprinus</taxon>
    </lineage>
</organism>
<dbReference type="InterPro" id="IPR000483">
    <property type="entry name" value="Cys-rich_flank_reg_C"/>
</dbReference>
<feature type="domain" description="LRRNT" evidence="13">
    <location>
        <begin position="100"/>
        <end position="134"/>
    </location>
</feature>
<dbReference type="Proteomes" id="UP000694427">
    <property type="component" value="Unplaced"/>
</dbReference>
<evidence type="ECO:0000259" key="13">
    <source>
        <dbReference type="SMART" id="SM00013"/>
    </source>
</evidence>
<evidence type="ECO:0000256" key="1">
    <source>
        <dbReference type="ARBA" id="ARBA00004479"/>
    </source>
</evidence>
<evidence type="ECO:0000313" key="15">
    <source>
        <dbReference type="Ensembl" id="ENSCCRP00010081808.1"/>
    </source>
</evidence>
<evidence type="ECO:0000256" key="8">
    <source>
        <dbReference type="ARBA" id="ARBA00023084"/>
    </source>
</evidence>
<keyword evidence="10" id="KW-1015">Disulfide bond</keyword>
<keyword evidence="6" id="KW-0130">Cell adhesion</keyword>
<feature type="chain" id="PRO_5034891538" evidence="12">
    <location>
        <begin position="22"/>
        <end position="282"/>
    </location>
</feature>